<feature type="domain" description="Fibronectin type-III" evidence="2">
    <location>
        <begin position="186"/>
        <end position="277"/>
    </location>
</feature>
<comment type="caution">
    <text evidence="3">The sequence shown here is derived from an EMBL/GenBank/DDBJ whole genome shotgun (WGS) entry which is preliminary data.</text>
</comment>
<accession>A0ABD1IWA7</accession>
<dbReference type="InterPro" id="IPR050991">
    <property type="entry name" value="ECM_Regulatory_Proteins"/>
</dbReference>
<name>A0ABD1IWA7_9TELE</name>
<dbReference type="PANTHER" id="PTHR46708">
    <property type="entry name" value="TENASCIN"/>
    <property type="match status" value="1"/>
</dbReference>
<keyword evidence="1" id="KW-0677">Repeat</keyword>
<feature type="domain" description="Fibronectin type-III" evidence="2">
    <location>
        <begin position="278"/>
        <end position="363"/>
    </location>
</feature>
<evidence type="ECO:0000313" key="3">
    <source>
        <dbReference type="EMBL" id="KAL2079247.1"/>
    </source>
</evidence>
<keyword evidence="4" id="KW-1185">Reference proteome</keyword>
<feature type="domain" description="Fibronectin type-III" evidence="2">
    <location>
        <begin position="541"/>
        <end position="628"/>
    </location>
</feature>
<sequence length="786" mass="84673">MPILSTDIPPPGQVSIAAVKPEAVFLKWVNPEGLSGPLKFRVSWRCRLNTHHRFIDVKNSEVQIQGLIPGEEYAFTVATLSSDGGHSLGVSITASTEVPPPTNLTVETKVTSVSVNWKKPAGVAEVSYLLTLSRDEEHQTLHTDSEEHIFNHLKLEMEYTISVLTALSTGAQSKPVFKVISTCIPIPENLEVGSVTAASASLSWSMPSEMDEIPHSFLVSYHSKGTEPQTISTDTCSAVITGLTPDSEHSVSICTKLQDGRQGQPAVTSFQTGIPLPGIIEFTSVQPHAVALRWEPPKGLAGLYRYKVSWRGGGMLRSLEVSTRNVEARGLAPGEKYEFTVATLCDDDRQSPHAVATVRTEIPVPEHVRVESNTTSLSVKWEKPGGLKEVSYQLTLSRNEECQAISTDSLEHCFSALSPGTKYSVSVSTVLNDCQSKPVWNTTCTTIPVPEELVVDSVTLTSATISWSVPSVMDQTPHSFLISYHSEGAKPTDITTDAYNTIITGLKPGIEYMVCVCVVCENTGKGQPASASINIGIPIPDNLEVGSVTAASASLSWSMPSEMDDIPHSFLVSYHSKGTEPQTISTDTCSAVITGLTPDSEHSVSICTKLQDGRQGQPAVTSFQTEIFFLACMVCVCVVSKNTGNGQPALTSINIGTSAGLLYSEKLIYRVDQRKQDHFLNDNISSIIEATTIKNRIPIPENLEVGSVTAASASLSWSMPSEMDEIPHSFLVSYHSKGTEPQTISTDTCSAALTALTPDSEHSVSIFTKLQDGRQGQPAVTSFQTG</sequence>
<dbReference type="InterPro" id="IPR003961">
    <property type="entry name" value="FN3_dom"/>
</dbReference>
<dbReference type="AlphaFoldDB" id="A0ABD1IWA7"/>
<dbReference type="CDD" id="cd00063">
    <property type="entry name" value="FN3"/>
    <property type="match status" value="8"/>
</dbReference>
<evidence type="ECO:0000313" key="4">
    <source>
        <dbReference type="Proteomes" id="UP001591681"/>
    </source>
</evidence>
<dbReference type="Pfam" id="PF00041">
    <property type="entry name" value="fn3"/>
    <property type="match status" value="8"/>
</dbReference>
<feature type="domain" description="Fibronectin type-III" evidence="2">
    <location>
        <begin position="449"/>
        <end position="540"/>
    </location>
</feature>
<dbReference type="SUPFAM" id="SSF49265">
    <property type="entry name" value="Fibronectin type III"/>
    <property type="match status" value="5"/>
</dbReference>
<organism evidence="3 4">
    <name type="scientific">Coilia grayii</name>
    <name type="common">Gray's grenadier anchovy</name>
    <dbReference type="NCBI Taxonomy" id="363190"/>
    <lineage>
        <taxon>Eukaryota</taxon>
        <taxon>Metazoa</taxon>
        <taxon>Chordata</taxon>
        <taxon>Craniata</taxon>
        <taxon>Vertebrata</taxon>
        <taxon>Euteleostomi</taxon>
        <taxon>Actinopterygii</taxon>
        <taxon>Neopterygii</taxon>
        <taxon>Teleostei</taxon>
        <taxon>Clupei</taxon>
        <taxon>Clupeiformes</taxon>
        <taxon>Clupeoidei</taxon>
        <taxon>Engraulidae</taxon>
        <taxon>Coilinae</taxon>
        <taxon>Coilia</taxon>
    </lineage>
</organism>
<reference evidence="3 4" key="1">
    <citation type="submission" date="2024-09" db="EMBL/GenBank/DDBJ databases">
        <title>A chromosome-level genome assembly of Gray's grenadier anchovy, Coilia grayii.</title>
        <authorList>
            <person name="Fu Z."/>
        </authorList>
    </citation>
    <scope>NUCLEOTIDE SEQUENCE [LARGE SCALE GENOMIC DNA]</scope>
    <source>
        <strain evidence="3">G4</strain>
        <tissue evidence="3">Muscle</tissue>
    </source>
</reference>
<protein>
    <recommendedName>
        <fullName evidence="2">Fibronectin type-III domain-containing protein</fullName>
    </recommendedName>
</protein>
<evidence type="ECO:0000256" key="1">
    <source>
        <dbReference type="ARBA" id="ARBA00022737"/>
    </source>
</evidence>
<gene>
    <name evidence="3" type="ORF">ACEWY4_024991</name>
</gene>
<dbReference type="InterPro" id="IPR013783">
    <property type="entry name" value="Ig-like_fold"/>
</dbReference>
<evidence type="ECO:0000259" key="2">
    <source>
        <dbReference type="PROSITE" id="PS50853"/>
    </source>
</evidence>
<dbReference type="PROSITE" id="PS50853">
    <property type="entry name" value="FN3"/>
    <property type="match status" value="7"/>
</dbReference>
<feature type="domain" description="Fibronectin type-III" evidence="2">
    <location>
        <begin position="10"/>
        <end position="101"/>
    </location>
</feature>
<proteinExistence type="predicted"/>
<dbReference type="EMBL" id="JBHFQA010000022">
    <property type="protein sequence ID" value="KAL2079247.1"/>
    <property type="molecule type" value="Genomic_DNA"/>
</dbReference>
<feature type="domain" description="Fibronectin type-III" evidence="2">
    <location>
        <begin position="364"/>
        <end position="446"/>
    </location>
</feature>
<dbReference type="Gene3D" id="2.60.40.10">
    <property type="entry name" value="Immunoglobulins"/>
    <property type="match status" value="8"/>
</dbReference>
<dbReference type="Proteomes" id="UP001591681">
    <property type="component" value="Unassembled WGS sequence"/>
</dbReference>
<dbReference type="SMART" id="SM00060">
    <property type="entry name" value="FN3"/>
    <property type="match status" value="8"/>
</dbReference>
<dbReference type="PANTHER" id="PTHR46708:SF2">
    <property type="entry name" value="FIBRONECTIN TYPE-III DOMAIN-CONTAINING PROTEIN"/>
    <property type="match status" value="1"/>
</dbReference>
<feature type="domain" description="Fibronectin type-III" evidence="2">
    <location>
        <begin position="699"/>
        <end position="786"/>
    </location>
</feature>
<dbReference type="InterPro" id="IPR036116">
    <property type="entry name" value="FN3_sf"/>
</dbReference>